<organism evidence="6 7">
    <name type="scientific">Geoalkalibacter halelectricus</name>
    <dbReference type="NCBI Taxonomy" id="2847045"/>
    <lineage>
        <taxon>Bacteria</taxon>
        <taxon>Pseudomonadati</taxon>
        <taxon>Thermodesulfobacteriota</taxon>
        <taxon>Desulfuromonadia</taxon>
        <taxon>Desulfuromonadales</taxon>
        <taxon>Geoalkalibacteraceae</taxon>
        <taxon>Geoalkalibacter</taxon>
    </lineage>
</organism>
<name>A0ABY5ZQD6_9BACT</name>
<evidence type="ECO:0000256" key="3">
    <source>
        <dbReference type="PROSITE-ProRule" id="PRU00169"/>
    </source>
</evidence>
<dbReference type="PROSITE" id="PS50110">
    <property type="entry name" value="RESPONSE_REGULATORY"/>
    <property type="match status" value="1"/>
</dbReference>
<evidence type="ECO:0000313" key="6">
    <source>
        <dbReference type="EMBL" id="UWZ81343.1"/>
    </source>
</evidence>
<evidence type="ECO:0000256" key="1">
    <source>
        <dbReference type="ARBA" id="ARBA00022553"/>
    </source>
</evidence>
<feature type="compositionally biased region" description="Low complexity" evidence="4">
    <location>
        <begin position="183"/>
        <end position="199"/>
    </location>
</feature>
<dbReference type="InterPro" id="IPR001789">
    <property type="entry name" value="Sig_transdc_resp-reg_receiver"/>
</dbReference>
<feature type="compositionally biased region" description="Low complexity" evidence="4">
    <location>
        <begin position="129"/>
        <end position="142"/>
    </location>
</feature>
<dbReference type="InterPro" id="IPR011006">
    <property type="entry name" value="CheY-like_superfamily"/>
</dbReference>
<dbReference type="InterPro" id="IPR050595">
    <property type="entry name" value="Bact_response_regulator"/>
</dbReference>
<reference evidence="6" key="1">
    <citation type="journal article" date="2022" name="Environ. Microbiol.">
        <title>Geoalkalibacter halelectricus SAP #1 sp. nov. possessing extracellular electron transfer and mineral#reducing capabilities from a haloalkaline environment.</title>
        <authorList>
            <person name="Yadav S."/>
            <person name="Singh R."/>
            <person name="Sundharam S.S."/>
            <person name="Chaudhary S."/>
            <person name="Krishnamurthi S."/>
            <person name="Patil S.A."/>
        </authorList>
    </citation>
    <scope>NUCLEOTIDE SEQUENCE</scope>
    <source>
        <strain evidence="6">SAP-1</strain>
    </source>
</reference>
<dbReference type="Proteomes" id="UP001060414">
    <property type="component" value="Chromosome"/>
</dbReference>
<evidence type="ECO:0000256" key="2">
    <source>
        <dbReference type="ARBA" id="ARBA00023012"/>
    </source>
</evidence>
<keyword evidence="2" id="KW-0902">Two-component regulatory system</keyword>
<dbReference type="RefSeq" id="WP_260749718.1">
    <property type="nucleotide sequence ID" value="NZ_CP092109.1"/>
</dbReference>
<sequence length="384" mass="40969">MSKKLLLADDSITIQKVIGITFANEDVTLAIADNGDTALDLARAEPPDLVLADVLMPGLNGYELCEAVKSDPKLAGTPVLLLTGTFEPFEEDKARAAGADDWIAKPFESQALIDRVQKLLRLSPDQLARPASGAAGAAAPQADMWREKPAEETAPDQPFNHDVEDAEESLWADFTLDEEDMSGDGVPSAPAPAASSPVDLRSAADEDEDTEDILDLDEADILDLDESDILENEDQEIVFEAAEEPQVASPAPVVEETDRGSQMPEELFSTDFSTPAEDEFVTEGVDEEQDWAPGAAETVFAEEAVASAPAAFELSTDTEEAITPAAAGAALSDAAVEAVVERVAAEVVNRLAGTILEKIAWEVVPDLAESLIKDEIRKIKEALK</sequence>
<evidence type="ECO:0000313" key="7">
    <source>
        <dbReference type="Proteomes" id="UP001060414"/>
    </source>
</evidence>
<gene>
    <name evidence="6" type="ORF">L9S41_08110</name>
</gene>
<evidence type="ECO:0000256" key="4">
    <source>
        <dbReference type="SAM" id="MobiDB-lite"/>
    </source>
</evidence>
<protein>
    <submittedName>
        <fullName evidence="6">Response regulator</fullName>
    </submittedName>
</protein>
<feature type="modified residue" description="4-aspartylphosphate" evidence="3">
    <location>
        <position position="53"/>
    </location>
</feature>
<keyword evidence="7" id="KW-1185">Reference proteome</keyword>
<feature type="domain" description="Response regulatory" evidence="5">
    <location>
        <begin position="4"/>
        <end position="120"/>
    </location>
</feature>
<accession>A0ABY5ZQD6</accession>
<dbReference type="SMART" id="SM00448">
    <property type="entry name" value="REC"/>
    <property type="match status" value="1"/>
</dbReference>
<dbReference type="Gene3D" id="3.40.50.2300">
    <property type="match status" value="1"/>
</dbReference>
<dbReference type="Pfam" id="PF00072">
    <property type="entry name" value="Response_reg"/>
    <property type="match status" value="1"/>
</dbReference>
<dbReference type="SUPFAM" id="SSF52172">
    <property type="entry name" value="CheY-like"/>
    <property type="match status" value="1"/>
</dbReference>
<evidence type="ECO:0000259" key="5">
    <source>
        <dbReference type="PROSITE" id="PS50110"/>
    </source>
</evidence>
<dbReference type="PANTHER" id="PTHR44591">
    <property type="entry name" value="STRESS RESPONSE REGULATOR PROTEIN 1"/>
    <property type="match status" value="1"/>
</dbReference>
<keyword evidence="1 3" id="KW-0597">Phosphoprotein</keyword>
<feature type="region of interest" description="Disordered" evidence="4">
    <location>
        <begin position="129"/>
        <end position="160"/>
    </location>
</feature>
<feature type="region of interest" description="Disordered" evidence="4">
    <location>
        <begin position="178"/>
        <end position="212"/>
    </location>
</feature>
<proteinExistence type="predicted"/>
<dbReference type="EMBL" id="CP092109">
    <property type="protein sequence ID" value="UWZ81343.1"/>
    <property type="molecule type" value="Genomic_DNA"/>
</dbReference>
<dbReference type="PANTHER" id="PTHR44591:SF14">
    <property type="entry name" value="PROTEIN PILG"/>
    <property type="match status" value="1"/>
</dbReference>